<dbReference type="Proteomes" id="UP000054266">
    <property type="component" value="Unassembled WGS sequence"/>
</dbReference>
<evidence type="ECO:0000256" key="6">
    <source>
        <dbReference type="ARBA" id="ARBA00022777"/>
    </source>
</evidence>
<dbReference type="SMART" id="SM00072">
    <property type="entry name" value="GuKc"/>
    <property type="match status" value="1"/>
</dbReference>
<evidence type="ECO:0000313" key="10">
    <source>
        <dbReference type="EMBL" id="KIW67080.1"/>
    </source>
</evidence>
<dbReference type="EMBL" id="KN846959">
    <property type="protein sequence ID" value="KIW67080.1"/>
    <property type="molecule type" value="Genomic_DNA"/>
</dbReference>
<evidence type="ECO:0000256" key="2">
    <source>
        <dbReference type="ARBA" id="ARBA00012961"/>
    </source>
</evidence>
<dbReference type="Gene3D" id="3.40.50.300">
    <property type="entry name" value="P-loop containing nucleotide triphosphate hydrolases"/>
    <property type="match status" value="2"/>
</dbReference>
<reference evidence="10 11" key="1">
    <citation type="submission" date="2015-01" db="EMBL/GenBank/DDBJ databases">
        <title>The Genome Sequence of Capronia semiimmersa CBS27337.</title>
        <authorList>
            <consortium name="The Broad Institute Genomics Platform"/>
            <person name="Cuomo C."/>
            <person name="de Hoog S."/>
            <person name="Gorbushina A."/>
            <person name="Stielow B."/>
            <person name="Teixiera M."/>
            <person name="Abouelleil A."/>
            <person name="Chapman S.B."/>
            <person name="Priest M."/>
            <person name="Young S.K."/>
            <person name="Wortman J."/>
            <person name="Nusbaum C."/>
            <person name="Birren B."/>
        </authorList>
    </citation>
    <scope>NUCLEOTIDE SEQUENCE [LARGE SCALE GENOMIC DNA]</scope>
    <source>
        <strain evidence="10 11">CBS 27337</strain>
    </source>
</reference>
<dbReference type="PROSITE" id="PS50052">
    <property type="entry name" value="GUANYLATE_KINASE_2"/>
    <property type="match status" value="1"/>
</dbReference>
<keyword evidence="6 10" id="KW-0418">Kinase</keyword>
<proteinExistence type="inferred from homology"/>
<dbReference type="EC" id="2.7.4.8" evidence="2"/>
<gene>
    <name evidence="10" type="ORF">PV04_06354</name>
</gene>
<keyword evidence="11" id="KW-1185">Reference proteome</keyword>
<evidence type="ECO:0000313" key="11">
    <source>
        <dbReference type="Proteomes" id="UP000054266"/>
    </source>
</evidence>
<dbReference type="NCBIfam" id="TIGR03263">
    <property type="entry name" value="guanyl_kin"/>
    <property type="match status" value="1"/>
</dbReference>
<dbReference type="GO" id="GO:0005829">
    <property type="term" value="C:cytosol"/>
    <property type="evidence" value="ECO:0007669"/>
    <property type="project" value="TreeGrafter"/>
</dbReference>
<organism evidence="10 11">
    <name type="scientific">Phialophora macrospora</name>
    <dbReference type="NCBI Taxonomy" id="1851006"/>
    <lineage>
        <taxon>Eukaryota</taxon>
        <taxon>Fungi</taxon>
        <taxon>Dikarya</taxon>
        <taxon>Ascomycota</taxon>
        <taxon>Pezizomycotina</taxon>
        <taxon>Eurotiomycetes</taxon>
        <taxon>Chaetothyriomycetidae</taxon>
        <taxon>Chaetothyriales</taxon>
        <taxon>Herpotrichiellaceae</taxon>
        <taxon>Phialophora</taxon>
    </lineage>
</organism>
<dbReference type="GO" id="GO:0005524">
    <property type="term" value="F:ATP binding"/>
    <property type="evidence" value="ECO:0007669"/>
    <property type="project" value="UniProtKB-KW"/>
</dbReference>
<keyword evidence="5" id="KW-0547">Nucleotide-binding</keyword>
<protein>
    <recommendedName>
        <fullName evidence="3">Guanylate kinase</fullName>
        <ecNumber evidence="2">2.7.4.8</ecNumber>
    </recommendedName>
    <alternativeName>
        <fullName evidence="8">GMP kinase</fullName>
    </alternativeName>
</protein>
<name>A0A0D2FK15_9EURO</name>
<dbReference type="FunFam" id="3.40.50.300:FF:000776">
    <property type="entry name" value="Guanylate kinase 2"/>
    <property type="match status" value="1"/>
</dbReference>
<dbReference type="FunFam" id="3.30.63.10:FF:000002">
    <property type="entry name" value="Guanylate kinase 1"/>
    <property type="match status" value="1"/>
</dbReference>
<dbReference type="HOGENOM" id="CLU_001715_0_3_1"/>
<dbReference type="CDD" id="cd00071">
    <property type="entry name" value="GMPK"/>
    <property type="match status" value="1"/>
</dbReference>
<comment type="similarity">
    <text evidence="1">Belongs to the guanylate kinase family.</text>
</comment>
<keyword evidence="4" id="KW-0808">Transferase</keyword>
<dbReference type="SUPFAM" id="SSF52540">
    <property type="entry name" value="P-loop containing nucleoside triphosphate hydrolases"/>
    <property type="match status" value="1"/>
</dbReference>
<dbReference type="Pfam" id="PF00625">
    <property type="entry name" value="Guanylate_kin"/>
    <property type="match status" value="1"/>
</dbReference>
<feature type="domain" description="Guanylate kinase-like" evidence="9">
    <location>
        <begin position="42"/>
        <end position="236"/>
    </location>
</feature>
<evidence type="ECO:0000256" key="8">
    <source>
        <dbReference type="ARBA" id="ARBA00030128"/>
    </source>
</evidence>
<dbReference type="STRING" id="5601.A0A0D2FK15"/>
<accession>A0A0D2FK15</accession>
<dbReference type="PANTHER" id="PTHR23117:SF13">
    <property type="entry name" value="GUANYLATE KINASE"/>
    <property type="match status" value="1"/>
</dbReference>
<sequence length="245" mass="27078">MSAITPLISLRLRVCAKVAPRTAVRHWSGACSMAPVSADDRFRAVVFTGPSGTGKSTLIKRLFAAHPDLFGFSVSHATRNPRPGEVDGTHYHFVSVEKFESMIANNAFLEHAKFGGNYYGSSKQAVQDVAEGRGKDINGGTAAGKRICIFDIEMEGVKQLKKSNLNPRICFIQPPSLEILEQRLRGRGDTDEASVQKRLAQAKNEIEYCKSEGKKDKVIINDDLDRAFRELDEWVMKDISTTTST</sequence>
<dbReference type="InterPro" id="IPR017665">
    <property type="entry name" value="Guanylate_kinase"/>
</dbReference>
<dbReference type="InterPro" id="IPR008145">
    <property type="entry name" value="GK/Ca_channel_bsu"/>
</dbReference>
<dbReference type="Gene3D" id="3.30.63.10">
    <property type="entry name" value="Guanylate Kinase phosphate binding domain"/>
    <property type="match status" value="1"/>
</dbReference>
<evidence type="ECO:0000256" key="5">
    <source>
        <dbReference type="ARBA" id="ARBA00022741"/>
    </source>
</evidence>
<evidence type="ECO:0000256" key="1">
    <source>
        <dbReference type="ARBA" id="ARBA00005790"/>
    </source>
</evidence>
<dbReference type="InterPro" id="IPR027417">
    <property type="entry name" value="P-loop_NTPase"/>
</dbReference>
<evidence type="ECO:0000259" key="9">
    <source>
        <dbReference type="PROSITE" id="PS50052"/>
    </source>
</evidence>
<dbReference type="InterPro" id="IPR008144">
    <property type="entry name" value="Guanylate_kin-like_dom"/>
</dbReference>
<dbReference type="PANTHER" id="PTHR23117">
    <property type="entry name" value="GUANYLATE KINASE-RELATED"/>
    <property type="match status" value="1"/>
</dbReference>
<evidence type="ECO:0000256" key="4">
    <source>
        <dbReference type="ARBA" id="ARBA00022679"/>
    </source>
</evidence>
<dbReference type="GO" id="GO:0004385">
    <property type="term" value="F:GMP kinase activity"/>
    <property type="evidence" value="ECO:0007669"/>
    <property type="project" value="UniProtKB-EC"/>
</dbReference>
<evidence type="ECO:0000256" key="7">
    <source>
        <dbReference type="ARBA" id="ARBA00022840"/>
    </source>
</evidence>
<evidence type="ECO:0000256" key="3">
    <source>
        <dbReference type="ARBA" id="ARBA00016296"/>
    </source>
</evidence>
<dbReference type="AlphaFoldDB" id="A0A0D2FK15"/>
<keyword evidence="7" id="KW-0067">ATP-binding</keyword>